<evidence type="ECO:0000313" key="2">
    <source>
        <dbReference type="Proteomes" id="UP000789901"/>
    </source>
</evidence>
<organism evidence="1 2">
    <name type="scientific">Gigaspora margarita</name>
    <dbReference type="NCBI Taxonomy" id="4874"/>
    <lineage>
        <taxon>Eukaryota</taxon>
        <taxon>Fungi</taxon>
        <taxon>Fungi incertae sedis</taxon>
        <taxon>Mucoromycota</taxon>
        <taxon>Glomeromycotina</taxon>
        <taxon>Glomeromycetes</taxon>
        <taxon>Diversisporales</taxon>
        <taxon>Gigasporaceae</taxon>
        <taxon>Gigaspora</taxon>
    </lineage>
</organism>
<reference evidence="1 2" key="1">
    <citation type="submission" date="2021-06" db="EMBL/GenBank/DDBJ databases">
        <authorList>
            <person name="Kallberg Y."/>
            <person name="Tangrot J."/>
            <person name="Rosling A."/>
        </authorList>
    </citation>
    <scope>NUCLEOTIDE SEQUENCE [LARGE SCALE GENOMIC DNA]</scope>
    <source>
        <strain evidence="1 2">120-4 pot B 10/14</strain>
    </source>
</reference>
<name>A0ABM8W448_GIGMA</name>
<dbReference type="Proteomes" id="UP000789901">
    <property type="component" value="Unassembled WGS sequence"/>
</dbReference>
<sequence length="72" mass="8532">MSQYSNSIFINKLYIFTLPINYSHYITNEDFSQHSLRVDLFMIIQKLGASRDLSSCLVSIFDPSEECQWRIY</sequence>
<comment type="caution">
    <text evidence="1">The sequence shown here is derived from an EMBL/GenBank/DDBJ whole genome shotgun (WGS) entry which is preliminary data.</text>
</comment>
<evidence type="ECO:0000313" key="1">
    <source>
        <dbReference type="EMBL" id="CAG8520030.1"/>
    </source>
</evidence>
<protein>
    <submittedName>
        <fullName evidence="1">42669_t:CDS:1</fullName>
    </submittedName>
</protein>
<proteinExistence type="predicted"/>
<keyword evidence="2" id="KW-1185">Reference proteome</keyword>
<gene>
    <name evidence="1" type="ORF">GMARGA_LOCUS3106</name>
</gene>
<accession>A0ABM8W448</accession>
<dbReference type="EMBL" id="CAJVQB010001081">
    <property type="protein sequence ID" value="CAG8520030.1"/>
    <property type="molecule type" value="Genomic_DNA"/>
</dbReference>